<dbReference type="AlphaFoldDB" id="A0A9D1JWP9"/>
<feature type="non-terminal residue" evidence="1">
    <location>
        <position position="1"/>
    </location>
</feature>
<dbReference type="Proteomes" id="UP000824001">
    <property type="component" value="Unassembled WGS sequence"/>
</dbReference>
<dbReference type="Pfam" id="PF10974">
    <property type="entry name" value="DUF2804"/>
    <property type="match status" value="1"/>
</dbReference>
<dbReference type="EMBL" id="DVJK01000224">
    <property type="protein sequence ID" value="HIS67479.1"/>
    <property type="molecule type" value="Genomic_DNA"/>
</dbReference>
<gene>
    <name evidence="1" type="ORF">IAC18_07930</name>
</gene>
<evidence type="ECO:0000313" key="1">
    <source>
        <dbReference type="EMBL" id="HIS67479.1"/>
    </source>
</evidence>
<sequence length="50" mass="5708">DRSADMDVKLLKSEQHQVFGLFTGTAVLDGGKRLKLRDFPGFAERVENKW</sequence>
<dbReference type="PANTHER" id="PTHR35868:SF3">
    <property type="entry name" value="DUF2804 DOMAIN-CONTAINING PROTEIN"/>
    <property type="match status" value="1"/>
</dbReference>
<dbReference type="InterPro" id="IPR021243">
    <property type="entry name" value="DUF2804"/>
</dbReference>
<reference evidence="1" key="2">
    <citation type="journal article" date="2021" name="PeerJ">
        <title>Extensive microbial diversity within the chicken gut microbiome revealed by metagenomics and culture.</title>
        <authorList>
            <person name="Gilroy R."/>
            <person name="Ravi A."/>
            <person name="Getino M."/>
            <person name="Pursley I."/>
            <person name="Horton D.L."/>
            <person name="Alikhan N.F."/>
            <person name="Baker D."/>
            <person name="Gharbi K."/>
            <person name="Hall N."/>
            <person name="Watson M."/>
            <person name="Adriaenssens E.M."/>
            <person name="Foster-Nyarko E."/>
            <person name="Jarju S."/>
            <person name="Secka A."/>
            <person name="Antonio M."/>
            <person name="Oren A."/>
            <person name="Chaudhuri R.R."/>
            <person name="La Ragione R."/>
            <person name="Hildebrand F."/>
            <person name="Pallen M.J."/>
        </authorList>
    </citation>
    <scope>NUCLEOTIDE SEQUENCE</scope>
    <source>
        <strain evidence="1">ChiHjej10B9-9673</strain>
    </source>
</reference>
<reference evidence="1" key="1">
    <citation type="submission" date="2020-10" db="EMBL/GenBank/DDBJ databases">
        <authorList>
            <person name="Gilroy R."/>
        </authorList>
    </citation>
    <scope>NUCLEOTIDE SEQUENCE</scope>
    <source>
        <strain evidence="1">ChiHjej10B9-9673</strain>
    </source>
</reference>
<comment type="caution">
    <text evidence="1">The sequence shown here is derived from an EMBL/GenBank/DDBJ whole genome shotgun (WGS) entry which is preliminary data.</text>
</comment>
<name>A0A9D1JWP9_9FIRM</name>
<protein>
    <submittedName>
        <fullName evidence="1">DUF2804 family protein</fullName>
    </submittedName>
</protein>
<proteinExistence type="predicted"/>
<organism evidence="1 2">
    <name type="scientific">Candidatus Scatomorpha merdipullorum</name>
    <dbReference type="NCBI Taxonomy" id="2840927"/>
    <lineage>
        <taxon>Bacteria</taxon>
        <taxon>Bacillati</taxon>
        <taxon>Bacillota</taxon>
        <taxon>Clostridia</taxon>
        <taxon>Eubacteriales</taxon>
        <taxon>Candidatus Scatomorpha</taxon>
    </lineage>
</organism>
<evidence type="ECO:0000313" key="2">
    <source>
        <dbReference type="Proteomes" id="UP000824001"/>
    </source>
</evidence>
<accession>A0A9D1JWP9</accession>
<dbReference type="PANTHER" id="PTHR35868">
    <property type="entry name" value="DUF2804 DOMAIN-CONTAINING PROTEIN-RELATED"/>
    <property type="match status" value="1"/>
</dbReference>